<reference evidence="1 2" key="1">
    <citation type="submission" date="2015-09" db="EMBL/GenBank/DDBJ databases">
        <title>Sorangium comparison.</title>
        <authorList>
            <person name="Zaburannyi N."/>
            <person name="Bunk B."/>
            <person name="Overmann J."/>
            <person name="Mueller R."/>
        </authorList>
    </citation>
    <scope>NUCLEOTIDE SEQUENCE [LARGE SCALE GENOMIC DNA]</scope>
    <source>
        <strain evidence="1 2">So ce836</strain>
    </source>
</reference>
<accession>A0A4P2QJJ3</accession>
<evidence type="ECO:0000313" key="2">
    <source>
        <dbReference type="Proteomes" id="UP000295497"/>
    </source>
</evidence>
<dbReference type="EMBL" id="CP012672">
    <property type="protein sequence ID" value="AUX29878.1"/>
    <property type="molecule type" value="Genomic_DNA"/>
</dbReference>
<protein>
    <submittedName>
        <fullName evidence="1">Uncharacterized protein</fullName>
    </submittedName>
</protein>
<proteinExistence type="predicted"/>
<dbReference type="Proteomes" id="UP000295497">
    <property type="component" value="Chromosome"/>
</dbReference>
<organism evidence="1 2">
    <name type="scientific">Sorangium cellulosum</name>
    <name type="common">Polyangium cellulosum</name>
    <dbReference type="NCBI Taxonomy" id="56"/>
    <lineage>
        <taxon>Bacteria</taxon>
        <taxon>Pseudomonadati</taxon>
        <taxon>Myxococcota</taxon>
        <taxon>Polyangia</taxon>
        <taxon>Polyangiales</taxon>
        <taxon>Polyangiaceae</taxon>
        <taxon>Sorangium</taxon>
    </lineage>
</organism>
<gene>
    <name evidence="1" type="ORF">SOCE836_019710</name>
</gene>
<sequence length="66" mass="7009">MTCACFAHFAPEALRSPSDEALHGAFVAAAEQRPRDGLPHHPRAWLVGAGRLSALAQRSTGVEDPC</sequence>
<dbReference type="AlphaFoldDB" id="A0A4P2QJJ3"/>
<name>A0A4P2QJJ3_SORCE</name>
<evidence type="ECO:0000313" key="1">
    <source>
        <dbReference type="EMBL" id="AUX29878.1"/>
    </source>
</evidence>